<keyword evidence="1" id="KW-1133">Transmembrane helix</keyword>
<dbReference type="AlphaFoldDB" id="A0AAD5N0G6"/>
<comment type="caution">
    <text evidence="2">The sequence shown here is derived from an EMBL/GenBank/DDBJ whole genome shotgun (WGS) entry which is preliminary data.</text>
</comment>
<keyword evidence="3" id="KW-1185">Reference proteome</keyword>
<dbReference type="EMBL" id="JAHQIW010003417">
    <property type="protein sequence ID" value="KAJ1358642.1"/>
    <property type="molecule type" value="Genomic_DNA"/>
</dbReference>
<organism evidence="2 3">
    <name type="scientific">Parelaphostrongylus tenuis</name>
    <name type="common">Meningeal worm</name>
    <dbReference type="NCBI Taxonomy" id="148309"/>
    <lineage>
        <taxon>Eukaryota</taxon>
        <taxon>Metazoa</taxon>
        <taxon>Ecdysozoa</taxon>
        <taxon>Nematoda</taxon>
        <taxon>Chromadorea</taxon>
        <taxon>Rhabditida</taxon>
        <taxon>Rhabditina</taxon>
        <taxon>Rhabditomorpha</taxon>
        <taxon>Strongyloidea</taxon>
        <taxon>Metastrongylidae</taxon>
        <taxon>Parelaphostrongylus</taxon>
    </lineage>
</organism>
<feature type="transmembrane region" description="Helical" evidence="1">
    <location>
        <begin position="6"/>
        <end position="29"/>
    </location>
</feature>
<evidence type="ECO:0000313" key="3">
    <source>
        <dbReference type="Proteomes" id="UP001196413"/>
    </source>
</evidence>
<evidence type="ECO:0000313" key="2">
    <source>
        <dbReference type="EMBL" id="KAJ1358642.1"/>
    </source>
</evidence>
<accession>A0AAD5N0G6</accession>
<keyword evidence="1" id="KW-0472">Membrane</keyword>
<sequence>MAVVMVIIVIVAAVIVTVVVIVMATVILARCQYKKLRLVESPLKKTQLERQQSRPTIKIQRGEMIVDN</sequence>
<keyword evidence="1" id="KW-0812">Transmembrane</keyword>
<dbReference type="Proteomes" id="UP001196413">
    <property type="component" value="Unassembled WGS sequence"/>
</dbReference>
<name>A0AAD5N0G6_PARTN</name>
<evidence type="ECO:0000256" key="1">
    <source>
        <dbReference type="SAM" id="Phobius"/>
    </source>
</evidence>
<gene>
    <name evidence="2" type="ORF">KIN20_017120</name>
</gene>
<protein>
    <submittedName>
        <fullName evidence="2">Uncharacterized protein</fullName>
    </submittedName>
</protein>
<reference evidence="2" key="1">
    <citation type="submission" date="2021-06" db="EMBL/GenBank/DDBJ databases">
        <title>Parelaphostrongylus tenuis whole genome reference sequence.</title>
        <authorList>
            <person name="Garwood T.J."/>
            <person name="Larsen P.A."/>
            <person name="Fountain-Jones N.M."/>
            <person name="Garbe J.R."/>
            <person name="Macchietto M.G."/>
            <person name="Kania S.A."/>
            <person name="Gerhold R.W."/>
            <person name="Richards J.E."/>
            <person name="Wolf T.M."/>
        </authorList>
    </citation>
    <scope>NUCLEOTIDE SEQUENCE</scope>
    <source>
        <strain evidence="2">MNPRO001-30</strain>
        <tissue evidence="2">Meninges</tissue>
    </source>
</reference>
<proteinExistence type="predicted"/>